<dbReference type="Gene3D" id="3.40.50.150">
    <property type="entry name" value="Vaccinia Virus protein VP39"/>
    <property type="match status" value="1"/>
</dbReference>
<evidence type="ECO:0000313" key="6">
    <source>
        <dbReference type="Proteomes" id="UP000661112"/>
    </source>
</evidence>
<reference evidence="5 6" key="1">
    <citation type="journal article" date="2020" name="ISME J.">
        <title>Comparative genomics reveals insights into cyanobacterial evolution and habitat adaptation.</title>
        <authorList>
            <person name="Chen M.Y."/>
            <person name="Teng W.K."/>
            <person name="Zhao L."/>
            <person name="Hu C.X."/>
            <person name="Zhou Y.K."/>
            <person name="Han B.P."/>
            <person name="Song L.R."/>
            <person name="Shu W.S."/>
        </authorList>
    </citation>
    <scope>NUCLEOTIDE SEQUENCE [LARGE SCALE GENOMIC DNA]</scope>
    <source>
        <strain evidence="5 6">FACHB-119</strain>
    </source>
</reference>
<name>A0ABR8D9Z2_9NOST</name>
<dbReference type="SUPFAM" id="SSF53335">
    <property type="entry name" value="S-adenosyl-L-methionine-dependent methyltransferases"/>
    <property type="match status" value="1"/>
</dbReference>
<dbReference type="Pfam" id="PF01555">
    <property type="entry name" value="N6_N4_Mtase"/>
    <property type="match status" value="1"/>
</dbReference>
<sequence>MKPYYQDEYVVLYNDDCRNVLPNLKGSYFGWTDPPYNTNKNYGVWNDNLPNYEYLIFCDYWISQYKSLCSEICVFAPHKYFLDYWQMLGREYKPIILTWSPEGAIRNGFINQYAGLLTNAKPKKRTKDVWHNLQLPGLGWFFKEEKYGHPGYTSQHLTNQVLLNLAEESTVILDPFAGTGTTLKCAKDFNRKAIGIEISEQYCEIAAKRLSQQVLPLFQ</sequence>
<comment type="caution">
    <text evidence="5">The sequence shown here is derived from an EMBL/GenBank/DDBJ whole genome shotgun (WGS) entry which is preliminary data.</text>
</comment>
<dbReference type="PANTHER" id="PTHR13370:SF3">
    <property type="entry name" value="TRNA (GUANINE(10)-N2)-METHYLTRANSFERASE HOMOLOG"/>
    <property type="match status" value="1"/>
</dbReference>
<accession>A0ABR8D9Z2</accession>
<evidence type="ECO:0000259" key="4">
    <source>
        <dbReference type="Pfam" id="PF01555"/>
    </source>
</evidence>
<keyword evidence="2" id="KW-0808">Transferase</keyword>
<dbReference type="PRINTS" id="PR00508">
    <property type="entry name" value="S21N4MTFRASE"/>
</dbReference>
<evidence type="ECO:0000313" key="5">
    <source>
        <dbReference type="EMBL" id="MBD2503919.1"/>
    </source>
</evidence>
<protein>
    <recommendedName>
        <fullName evidence="3">Methyltransferase</fullName>
        <ecNumber evidence="3">2.1.1.-</ecNumber>
    </recommendedName>
</protein>
<proteinExistence type="inferred from homology"/>
<dbReference type="RefSeq" id="WP_190477178.1">
    <property type="nucleotide sequence ID" value="NZ_JACJSG010000042.1"/>
</dbReference>
<evidence type="ECO:0000256" key="2">
    <source>
        <dbReference type="ARBA" id="ARBA00022679"/>
    </source>
</evidence>
<dbReference type="EMBL" id="JACJSG010000042">
    <property type="protein sequence ID" value="MBD2503919.1"/>
    <property type="molecule type" value="Genomic_DNA"/>
</dbReference>
<keyword evidence="1" id="KW-0489">Methyltransferase</keyword>
<dbReference type="PANTHER" id="PTHR13370">
    <property type="entry name" value="RNA METHYLASE-RELATED"/>
    <property type="match status" value="1"/>
</dbReference>
<comment type="similarity">
    <text evidence="3">Belongs to the N(4)/N(6)-methyltransferase family.</text>
</comment>
<organism evidence="5 6">
    <name type="scientific">Anabaena azotica FACHB-119</name>
    <dbReference type="NCBI Taxonomy" id="947527"/>
    <lineage>
        <taxon>Bacteria</taxon>
        <taxon>Bacillati</taxon>
        <taxon>Cyanobacteriota</taxon>
        <taxon>Cyanophyceae</taxon>
        <taxon>Nostocales</taxon>
        <taxon>Nostocaceae</taxon>
        <taxon>Anabaena</taxon>
        <taxon>Anabaena azotica</taxon>
    </lineage>
</organism>
<dbReference type="InterPro" id="IPR001091">
    <property type="entry name" value="RM_Methyltransferase"/>
</dbReference>
<dbReference type="EC" id="2.1.1.-" evidence="3"/>
<evidence type="ECO:0000256" key="1">
    <source>
        <dbReference type="ARBA" id="ARBA00022603"/>
    </source>
</evidence>
<keyword evidence="6" id="KW-1185">Reference proteome</keyword>
<gene>
    <name evidence="5" type="ORF">H6G83_25485</name>
</gene>
<feature type="domain" description="DNA methylase N-4/N-6" evidence="4">
    <location>
        <begin position="120"/>
        <end position="208"/>
    </location>
</feature>
<dbReference type="InterPro" id="IPR002941">
    <property type="entry name" value="DNA_methylase_N4/N6"/>
</dbReference>
<dbReference type="Proteomes" id="UP000661112">
    <property type="component" value="Unassembled WGS sequence"/>
</dbReference>
<evidence type="ECO:0000256" key="3">
    <source>
        <dbReference type="RuleBase" id="RU362026"/>
    </source>
</evidence>
<dbReference type="InterPro" id="IPR029063">
    <property type="entry name" value="SAM-dependent_MTases_sf"/>
</dbReference>